<feature type="compositionally biased region" description="Pro residues" evidence="1">
    <location>
        <begin position="243"/>
        <end position="260"/>
    </location>
</feature>
<accession>A0A2N5S590</accession>
<keyword evidence="2" id="KW-0732">Signal</keyword>
<feature type="region of interest" description="Disordered" evidence="1">
    <location>
        <begin position="203"/>
        <end position="229"/>
    </location>
</feature>
<reference evidence="3 4" key="1">
    <citation type="submission" date="2017-11" db="EMBL/GenBank/DDBJ databases">
        <title>De novo assembly and phasing of dikaryotic genomes from two isolates of Puccinia coronata f. sp. avenae, the causal agent of oat crown rust.</title>
        <authorList>
            <person name="Miller M.E."/>
            <person name="Zhang Y."/>
            <person name="Omidvar V."/>
            <person name="Sperschneider J."/>
            <person name="Schwessinger B."/>
            <person name="Raley C."/>
            <person name="Palmer J.M."/>
            <person name="Garnica D."/>
            <person name="Upadhyaya N."/>
            <person name="Rathjen J."/>
            <person name="Taylor J.M."/>
            <person name="Park R.F."/>
            <person name="Dodds P.N."/>
            <person name="Hirsch C.D."/>
            <person name="Kianian S.F."/>
            <person name="Figueroa M."/>
        </authorList>
    </citation>
    <scope>NUCLEOTIDE SEQUENCE [LARGE SCALE GENOMIC DNA]</scope>
    <source>
        <strain evidence="3">12SD80</strain>
    </source>
</reference>
<name>A0A2N5S590_9BASI</name>
<feature type="chain" id="PRO_5014801539" description="Cathepsin propeptide inhibitor domain-containing protein" evidence="2">
    <location>
        <begin position="24"/>
        <end position="521"/>
    </location>
</feature>
<feature type="region of interest" description="Disordered" evidence="1">
    <location>
        <begin position="130"/>
        <end position="165"/>
    </location>
</feature>
<feature type="region of interest" description="Disordered" evidence="1">
    <location>
        <begin position="289"/>
        <end position="309"/>
    </location>
</feature>
<dbReference type="Proteomes" id="UP000235392">
    <property type="component" value="Unassembled WGS sequence"/>
</dbReference>
<feature type="region of interest" description="Disordered" evidence="1">
    <location>
        <begin position="241"/>
        <end position="260"/>
    </location>
</feature>
<feature type="compositionally biased region" description="Pro residues" evidence="1">
    <location>
        <begin position="205"/>
        <end position="226"/>
    </location>
</feature>
<feature type="signal peptide" evidence="2">
    <location>
        <begin position="1"/>
        <end position="23"/>
    </location>
</feature>
<dbReference type="PRINTS" id="PR01217">
    <property type="entry name" value="PRICHEXTENSN"/>
</dbReference>
<sequence>MTNPIFLLVLMLLSTFLVSKTVGSPSYSKDSSGLLDDVVGSSRRTHRPVASTSRPPKAKSWVVADANTYEEFLSMGNDHGEGFSQRNSGRMKYTRTFTIEERAGFSFPDESQKDSHLKDQWNKLYKEEEPELAPPVGQDYDDTSNDGLQAQLPATPPPSTSSLTSCTAPTGLLACPQPPPLTARCPPAPLACPPHLHRTACSPPHHLPTPPPTRCSPHRPQPPPPASLRHHHALAPVACPTRLPDPPPPAARPPTGLPAPPPHFHLLHHLPAPPPPVARPTGLNLLHPPPCTATTRSPAPPTRLPSPPPLFACPTGLPAPPPPVARPPHLLLTPPASLSCPHLVAPNVCSPHRPPCSARTGRRPRPCVAHPTCLPALPLHGHPTGHPELPPPGCPLTTPASLSCPHPLLAPPATLSCPRPLWPAPTGCLPPPPALVPLPPHVLLAPPPPSRPHRSLAPPAALRCPCQVASPPPWPSPTCCLPHPPPCPATTSTRLCRYHHTRWAASTQAPSTPSRSVLQKP</sequence>
<comment type="caution">
    <text evidence="3">The sequence shown here is derived from an EMBL/GenBank/DDBJ whole genome shotgun (WGS) entry which is preliminary data.</text>
</comment>
<organism evidence="3 4">
    <name type="scientific">Puccinia coronata f. sp. avenae</name>
    <dbReference type="NCBI Taxonomy" id="200324"/>
    <lineage>
        <taxon>Eukaryota</taxon>
        <taxon>Fungi</taxon>
        <taxon>Dikarya</taxon>
        <taxon>Basidiomycota</taxon>
        <taxon>Pucciniomycotina</taxon>
        <taxon>Pucciniomycetes</taxon>
        <taxon>Pucciniales</taxon>
        <taxon>Pucciniaceae</taxon>
        <taxon>Puccinia</taxon>
    </lineage>
</organism>
<evidence type="ECO:0008006" key="5">
    <source>
        <dbReference type="Google" id="ProtNLM"/>
    </source>
</evidence>
<evidence type="ECO:0000313" key="3">
    <source>
        <dbReference type="EMBL" id="PLW08412.1"/>
    </source>
</evidence>
<gene>
    <name evidence="3" type="ORF">PCASD_20354</name>
</gene>
<feature type="compositionally biased region" description="Pro residues" evidence="1">
    <location>
        <begin position="298"/>
        <end position="309"/>
    </location>
</feature>
<protein>
    <recommendedName>
        <fullName evidence="5">Cathepsin propeptide inhibitor domain-containing protein</fullName>
    </recommendedName>
</protein>
<dbReference type="EMBL" id="PGCI01001066">
    <property type="protein sequence ID" value="PLW08412.1"/>
    <property type="molecule type" value="Genomic_DNA"/>
</dbReference>
<evidence type="ECO:0000256" key="2">
    <source>
        <dbReference type="SAM" id="SignalP"/>
    </source>
</evidence>
<dbReference type="AlphaFoldDB" id="A0A2N5S590"/>
<proteinExistence type="predicted"/>
<evidence type="ECO:0000313" key="4">
    <source>
        <dbReference type="Proteomes" id="UP000235392"/>
    </source>
</evidence>
<evidence type="ECO:0000256" key="1">
    <source>
        <dbReference type="SAM" id="MobiDB-lite"/>
    </source>
</evidence>